<feature type="compositionally biased region" description="Basic residues" evidence="1">
    <location>
        <begin position="290"/>
        <end position="304"/>
    </location>
</feature>
<accession>A0A1Y2GCB9</accession>
<feature type="compositionally biased region" description="Low complexity" evidence="1">
    <location>
        <begin position="252"/>
        <end position="265"/>
    </location>
</feature>
<gene>
    <name evidence="2" type="ORF">BCR41DRAFT_373926</name>
</gene>
<feature type="compositionally biased region" description="Acidic residues" evidence="1">
    <location>
        <begin position="87"/>
        <end position="98"/>
    </location>
</feature>
<dbReference type="RefSeq" id="XP_021877735.1">
    <property type="nucleotide sequence ID" value="XM_022026825.1"/>
</dbReference>
<protein>
    <submittedName>
        <fullName evidence="2">Uncharacterized protein</fullName>
    </submittedName>
</protein>
<feature type="compositionally biased region" description="Basic and acidic residues" evidence="1">
    <location>
        <begin position="218"/>
        <end position="228"/>
    </location>
</feature>
<dbReference type="AlphaFoldDB" id="A0A1Y2GCB9"/>
<dbReference type="Proteomes" id="UP000193648">
    <property type="component" value="Unassembled WGS sequence"/>
</dbReference>
<dbReference type="GeneID" id="33568668"/>
<evidence type="ECO:0000313" key="3">
    <source>
        <dbReference type="Proteomes" id="UP000193648"/>
    </source>
</evidence>
<feature type="region of interest" description="Disordered" evidence="1">
    <location>
        <begin position="82"/>
        <end position="186"/>
    </location>
</feature>
<name>A0A1Y2GCB9_9FUNG</name>
<dbReference type="EMBL" id="MCFF01000044">
    <property type="protein sequence ID" value="ORZ06814.1"/>
    <property type="molecule type" value="Genomic_DNA"/>
</dbReference>
<reference evidence="2 3" key="1">
    <citation type="submission" date="2016-07" db="EMBL/GenBank/DDBJ databases">
        <title>Pervasive Adenine N6-methylation of Active Genes in Fungi.</title>
        <authorList>
            <consortium name="DOE Joint Genome Institute"/>
            <person name="Mondo S.J."/>
            <person name="Dannebaum R.O."/>
            <person name="Kuo R.C."/>
            <person name="Labutti K."/>
            <person name="Haridas S."/>
            <person name="Kuo A."/>
            <person name="Salamov A."/>
            <person name="Ahrendt S.R."/>
            <person name="Lipzen A."/>
            <person name="Sullivan W."/>
            <person name="Andreopoulos W.B."/>
            <person name="Clum A."/>
            <person name="Lindquist E."/>
            <person name="Daum C."/>
            <person name="Ramamoorthy G.K."/>
            <person name="Gryganskyi A."/>
            <person name="Culley D."/>
            <person name="Magnuson J.K."/>
            <person name="James T.Y."/>
            <person name="O'Malley M.A."/>
            <person name="Stajich J.E."/>
            <person name="Spatafora J.W."/>
            <person name="Visel A."/>
            <person name="Grigoriev I.V."/>
        </authorList>
    </citation>
    <scope>NUCLEOTIDE SEQUENCE [LARGE SCALE GENOMIC DNA]</scope>
    <source>
        <strain evidence="2 3">NRRL 3116</strain>
    </source>
</reference>
<dbReference type="OrthoDB" id="2448497at2759"/>
<comment type="caution">
    <text evidence="2">The sequence shown here is derived from an EMBL/GenBank/DDBJ whole genome shotgun (WGS) entry which is preliminary data.</text>
</comment>
<feature type="region of interest" description="Disordered" evidence="1">
    <location>
        <begin position="1"/>
        <end position="60"/>
    </location>
</feature>
<proteinExistence type="predicted"/>
<organism evidence="2 3">
    <name type="scientific">Lobosporangium transversale</name>
    <dbReference type="NCBI Taxonomy" id="64571"/>
    <lineage>
        <taxon>Eukaryota</taxon>
        <taxon>Fungi</taxon>
        <taxon>Fungi incertae sedis</taxon>
        <taxon>Mucoromycota</taxon>
        <taxon>Mortierellomycotina</taxon>
        <taxon>Mortierellomycetes</taxon>
        <taxon>Mortierellales</taxon>
        <taxon>Mortierellaceae</taxon>
        <taxon>Lobosporangium</taxon>
    </lineage>
</organism>
<feature type="compositionally biased region" description="Acidic residues" evidence="1">
    <location>
        <begin position="112"/>
        <end position="145"/>
    </location>
</feature>
<sequence length="304" mass="33540">MKEILAMGGSKEDLELLNGIDSDSGEEPEESNDKNTEQAGKKPKKNKPFESSMAEEPELKNEVADFMKSLFGSVHMDHKKMSLAAELEADEDEGEDGEENGKNDESEARGDPEEENQSDGTWETDESEDVDEGNDSGSDSMDDLPQELKAINRMLDEKKRKSESTSSPSMLSQPLKKAKVKANSLPEKATIPVSSVTKEKKNVLIDIKKQLSTILAKSEGKSEKKFKETSASSKVTPTTSAASKQKLKPKNAATASISKASSSTKVTWNLGDGWSKAFENELDDETFSKSKNKRQKKHQKRHKH</sequence>
<feature type="region of interest" description="Disordered" evidence="1">
    <location>
        <begin position="217"/>
        <end position="304"/>
    </location>
</feature>
<evidence type="ECO:0000256" key="1">
    <source>
        <dbReference type="SAM" id="MobiDB-lite"/>
    </source>
</evidence>
<keyword evidence="3" id="KW-1185">Reference proteome</keyword>
<dbReference type="InParanoid" id="A0A1Y2GCB9"/>
<feature type="compositionally biased region" description="Basic and acidic residues" evidence="1">
    <location>
        <begin position="154"/>
        <end position="163"/>
    </location>
</feature>
<feature type="compositionally biased region" description="Basic and acidic residues" evidence="1">
    <location>
        <begin position="99"/>
        <end position="111"/>
    </location>
</feature>
<evidence type="ECO:0000313" key="2">
    <source>
        <dbReference type="EMBL" id="ORZ06814.1"/>
    </source>
</evidence>
<feature type="compositionally biased region" description="Basic and acidic residues" evidence="1">
    <location>
        <begin position="31"/>
        <end position="40"/>
    </location>
</feature>
<feature type="compositionally biased region" description="Polar residues" evidence="1">
    <location>
        <begin position="231"/>
        <end position="243"/>
    </location>
</feature>